<reference evidence="2" key="1">
    <citation type="journal article" date="2020" name="J Insects Food Feed">
        <title>The yellow mealworm (Tenebrio molitor) genome: a resource for the emerging insects as food and feed industry.</title>
        <authorList>
            <person name="Eriksson T."/>
            <person name="Andere A."/>
            <person name="Kelstrup H."/>
            <person name="Emery V."/>
            <person name="Picard C."/>
        </authorList>
    </citation>
    <scope>NUCLEOTIDE SEQUENCE</scope>
    <source>
        <strain evidence="2">Stoneville</strain>
        <tissue evidence="2">Whole head</tissue>
    </source>
</reference>
<comment type="caution">
    <text evidence="2">The sequence shown here is derived from an EMBL/GenBank/DDBJ whole genome shotgun (WGS) entry which is preliminary data.</text>
</comment>
<sequence>MTKGRRDLRPLLQTVPTRPPIGPNSDCVEQLCFIQNKITTTWTMWSRSDLHFWWAESGLQLYYAQKITTTNWFWVEQNEFQLGRFVPKFLTFTKFHASSTVADRAFSTYLSYSVELKSTTTIPTTRFFAFLPFHDYLTNSTHQYRLHPNFCRQNVCVLAIAISSRTGIRQNNRYDATTFERNQTAPNFDTLPFEARRPFFDHFETRKAAKSQVVRRSRGSQCDPNQADPVAGTIAKSTRSVPLFTLTFYERCQNEQFRYGFWESLKYTETHWWTNHGPTTKSELVQKISFSMIGKEFLGIILTRSTTKQTWPHFPRHRDTDFLFFRAIVDGKTFTVAAKVKFTGDRVVPVKRTGPGADPCGRFIFGDDDHRPFGHSTETSRTWRERGPLSGLRSWTFPIACMGVRRDILRRDRSRGSKMVNGDGRVGRWCTGVVSGKLEFAGNLWNLRWEEVAHSLIVPDEIPTILSVIYSNIPVLKKGTDSRIGWGFRLGDRADFQVMVELGPQKYTQPLGNQGGGGDNNRKRNTADTFSDTLYAQRQKDKQISDTDGGRWLEAWSKSVRQKKPQAAQLPSGAKPGLALGEIDAKSVIPDDSTLKLTELYKEKRAKATTEESESEVETTTVKKE</sequence>
<keyword evidence="3" id="KW-1185">Reference proteome</keyword>
<feature type="region of interest" description="Disordered" evidence="1">
    <location>
        <begin position="604"/>
        <end position="625"/>
    </location>
</feature>
<dbReference type="AlphaFoldDB" id="A0A8J6H7B2"/>
<dbReference type="EMBL" id="JABDTM020028152">
    <property type="protein sequence ID" value="KAH0809415.1"/>
    <property type="molecule type" value="Genomic_DNA"/>
</dbReference>
<feature type="region of interest" description="Disordered" evidence="1">
    <location>
        <begin position="507"/>
        <end position="526"/>
    </location>
</feature>
<name>A0A8J6H7B2_TENMO</name>
<organism evidence="2 3">
    <name type="scientific">Tenebrio molitor</name>
    <name type="common">Yellow mealworm beetle</name>
    <dbReference type="NCBI Taxonomy" id="7067"/>
    <lineage>
        <taxon>Eukaryota</taxon>
        <taxon>Metazoa</taxon>
        <taxon>Ecdysozoa</taxon>
        <taxon>Arthropoda</taxon>
        <taxon>Hexapoda</taxon>
        <taxon>Insecta</taxon>
        <taxon>Pterygota</taxon>
        <taxon>Neoptera</taxon>
        <taxon>Endopterygota</taxon>
        <taxon>Coleoptera</taxon>
        <taxon>Polyphaga</taxon>
        <taxon>Cucujiformia</taxon>
        <taxon>Tenebrionidae</taxon>
        <taxon>Tenebrio</taxon>
    </lineage>
</organism>
<protein>
    <submittedName>
        <fullName evidence="2">Uncharacterized protein</fullName>
    </submittedName>
</protein>
<evidence type="ECO:0000313" key="2">
    <source>
        <dbReference type="EMBL" id="KAH0809415.1"/>
    </source>
</evidence>
<reference evidence="2" key="2">
    <citation type="submission" date="2021-08" db="EMBL/GenBank/DDBJ databases">
        <authorList>
            <person name="Eriksson T."/>
        </authorList>
    </citation>
    <scope>NUCLEOTIDE SEQUENCE</scope>
    <source>
        <strain evidence="2">Stoneville</strain>
        <tissue evidence="2">Whole head</tissue>
    </source>
</reference>
<accession>A0A8J6H7B2</accession>
<dbReference type="Proteomes" id="UP000719412">
    <property type="component" value="Unassembled WGS sequence"/>
</dbReference>
<gene>
    <name evidence="2" type="ORF">GEV33_013375</name>
</gene>
<evidence type="ECO:0000313" key="3">
    <source>
        <dbReference type="Proteomes" id="UP000719412"/>
    </source>
</evidence>
<proteinExistence type="predicted"/>
<evidence type="ECO:0000256" key="1">
    <source>
        <dbReference type="SAM" id="MobiDB-lite"/>
    </source>
</evidence>